<evidence type="ECO:0000259" key="2">
    <source>
        <dbReference type="PROSITE" id="PS50197"/>
    </source>
</evidence>
<dbReference type="SMART" id="SM01026">
    <property type="entry name" value="Beach"/>
    <property type="match status" value="1"/>
</dbReference>
<evidence type="ECO:0000313" key="3">
    <source>
        <dbReference type="EMBL" id="ETO21370.1"/>
    </source>
</evidence>
<dbReference type="InterPro" id="IPR036322">
    <property type="entry name" value="WD40_repeat_dom_sf"/>
</dbReference>
<proteinExistence type="predicted"/>
<accession>X6N543</accession>
<dbReference type="InterPro" id="IPR036372">
    <property type="entry name" value="BEACH_dom_sf"/>
</dbReference>
<name>X6N543_RETFI</name>
<dbReference type="Pfam" id="PF00400">
    <property type="entry name" value="WD40"/>
    <property type="match status" value="1"/>
</dbReference>
<dbReference type="PROSITE" id="PS50197">
    <property type="entry name" value="BEACH"/>
    <property type="match status" value="1"/>
</dbReference>
<evidence type="ECO:0000313" key="4">
    <source>
        <dbReference type="Proteomes" id="UP000023152"/>
    </source>
</evidence>
<feature type="repeat" description="WD" evidence="1">
    <location>
        <begin position="217"/>
        <end position="262"/>
    </location>
</feature>
<dbReference type="PANTHER" id="PTHR13743:SF112">
    <property type="entry name" value="BEACH DOMAIN-CONTAINING PROTEIN"/>
    <property type="match status" value="1"/>
</dbReference>
<evidence type="ECO:0000256" key="1">
    <source>
        <dbReference type="PROSITE-ProRule" id="PRU00221"/>
    </source>
</evidence>
<dbReference type="AlphaFoldDB" id="X6N543"/>
<protein>
    <recommendedName>
        <fullName evidence="2">BEACH domain-containing protein</fullName>
    </recommendedName>
</protein>
<dbReference type="Gene3D" id="1.10.1540.10">
    <property type="entry name" value="BEACH domain"/>
    <property type="match status" value="1"/>
</dbReference>
<comment type="caution">
    <text evidence="3">The sequence shown here is derived from an EMBL/GenBank/DDBJ whole genome shotgun (WGS) entry which is preliminary data.</text>
</comment>
<dbReference type="InterPro" id="IPR015943">
    <property type="entry name" value="WD40/YVTN_repeat-like_dom_sf"/>
</dbReference>
<feature type="domain" description="BEACH" evidence="2">
    <location>
        <begin position="1"/>
        <end position="83"/>
    </location>
</feature>
<dbReference type="Proteomes" id="UP000023152">
    <property type="component" value="Unassembled WGS sequence"/>
</dbReference>
<dbReference type="SUPFAM" id="SSF50978">
    <property type="entry name" value="WD40 repeat-like"/>
    <property type="match status" value="1"/>
</dbReference>
<dbReference type="InterPro" id="IPR001680">
    <property type="entry name" value="WD40_rpt"/>
</dbReference>
<dbReference type="InterPro" id="IPR000409">
    <property type="entry name" value="BEACH_dom"/>
</dbReference>
<keyword evidence="1" id="KW-0853">WD repeat</keyword>
<dbReference type="Gene3D" id="2.130.10.10">
    <property type="entry name" value="YVTN repeat-like/Quinoprotein amine dehydrogenase"/>
    <property type="match status" value="1"/>
</dbReference>
<dbReference type="Pfam" id="PF02138">
    <property type="entry name" value="Beach"/>
    <property type="match status" value="1"/>
</dbReference>
<reference evidence="3 4" key="1">
    <citation type="journal article" date="2013" name="Curr. Biol.">
        <title>The Genome of the Foraminiferan Reticulomyxa filosa.</title>
        <authorList>
            <person name="Glockner G."/>
            <person name="Hulsmann N."/>
            <person name="Schleicher M."/>
            <person name="Noegel A.A."/>
            <person name="Eichinger L."/>
            <person name="Gallinger C."/>
            <person name="Pawlowski J."/>
            <person name="Sierra R."/>
            <person name="Euteneuer U."/>
            <person name="Pillet L."/>
            <person name="Moustafa A."/>
            <person name="Platzer M."/>
            <person name="Groth M."/>
            <person name="Szafranski K."/>
            <person name="Schliwa M."/>
        </authorList>
    </citation>
    <scope>NUCLEOTIDE SEQUENCE [LARGE SCALE GENOMIC DNA]</scope>
</reference>
<dbReference type="EMBL" id="ASPP01011688">
    <property type="protein sequence ID" value="ETO21370.1"/>
    <property type="molecule type" value="Genomic_DNA"/>
</dbReference>
<organism evidence="3 4">
    <name type="scientific">Reticulomyxa filosa</name>
    <dbReference type="NCBI Taxonomy" id="46433"/>
    <lineage>
        <taxon>Eukaryota</taxon>
        <taxon>Sar</taxon>
        <taxon>Rhizaria</taxon>
        <taxon>Retaria</taxon>
        <taxon>Foraminifera</taxon>
        <taxon>Monothalamids</taxon>
        <taxon>Reticulomyxidae</taxon>
        <taxon>Reticulomyxa</taxon>
    </lineage>
</organism>
<sequence length="296" mass="34017">MRRALESEHVSENLHHWIDLIFGYKQRLPEAKKCHNLFHPYTYEGNVDIDSITDVTQKKAILEQIDSFGQTPAQLFFKPHPKRLTKEEVIGSIFAAKEVKHYGHHNLCESSDGTEVVAMRLIDKTKEIITVYNDCTVATHLWRREHLRIEKKKSLALFNIARRKKLSKLGDGFSGALSNRNLCVAVDECGLYVFACGFDNHSFVVWDVARAEVVQTIIRHTQLVTCLALDEDADRDNRLLVTGSVDTTVMVWRLQKRQSVSLTSRKALTEIVDPEPRFILTGQTAQVHFFFFFFLI</sequence>
<dbReference type="PROSITE" id="PS50082">
    <property type="entry name" value="WD_REPEATS_2"/>
    <property type="match status" value="1"/>
</dbReference>
<dbReference type="SUPFAM" id="SSF81837">
    <property type="entry name" value="BEACH domain"/>
    <property type="match status" value="1"/>
</dbReference>
<dbReference type="PANTHER" id="PTHR13743">
    <property type="entry name" value="BEIGE/BEACH-RELATED"/>
    <property type="match status" value="1"/>
</dbReference>
<dbReference type="SMART" id="SM00320">
    <property type="entry name" value="WD40"/>
    <property type="match status" value="2"/>
</dbReference>
<dbReference type="OrthoDB" id="26681at2759"/>
<keyword evidence="4" id="KW-1185">Reference proteome</keyword>
<dbReference type="InterPro" id="IPR050865">
    <property type="entry name" value="BEACH_Domain"/>
</dbReference>
<gene>
    <name evidence="3" type="ORF">RFI_15833</name>
</gene>